<gene>
    <name evidence="1" type="ORF">M9H77_27227</name>
</gene>
<evidence type="ECO:0000313" key="1">
    <source>
        <dbReference type="EMBL" id="KAI5658434.1"/>
    </source>
</evidence>
<name>A0ACC0ACB2_CATRO</name>
<comment type="caution">
    <text evidence="1">The sequence shown here is derived from an EMBL/GenBank/DDBJ whole genome shotgun (WGS) entry which is preliminary data.</text>
</comment>
<accession>A0ACC0ACB2</accession>
<keyword evidence="2" id="KW-1185">Reference proteome</keyword>
<sequence>MEFWTKVFLEGHRLLVLRLVAQLRDFVGHKILLERTVEVQGDDKFSTSIDVSKTAEVKYPDYDIYVENVILYCDLIALPFECYSVILGMYGCLNITLK</sequence>
<reference evidence="2" key="1">
    <citation type="journal article" date="2023" name="Nat. Plants">
        <title>Single-cell RNA sequencing provides a high-resolution roadmap for understanding the multicellular compartmentation of specialized metabolism.</title>
        <authorList>
            <person name="Sun S."/>
            <person name="Shen X."/>
            <person name="Li Y."/>
            <person name="Li Y."/>
            <person name="Wang S."/>
            <person name="Li R."/>
            <person name="Zhang H."/>
            <person name="Shen G."/>
            <person name="Guo B."/>
            <person name="Wei J."/>
            <person name="Xu J."/>
            <person name="St-Pierre B."/>
            <person name="Chen S."/>
            <person name="Sun C."/>
        </authorList>
    </citation>
    <scope>NUCLEOTIDE SEQUENCE [LARGE SCALE GENOMIC DNA]</scope>
</reference>
<evidence type="ECO:0000313" key="2">
    <source>
        <dbReference type="Proteomes" id="UP001060085"/>
    </source>
</evidence>
<dbReference type="EMBL" id="CM044706">
    <property type="protein sequence ID" value="KAI5658434.1"/>
    <property type="molecule type" value="Genomic_DNA"/>
</dbReference>
<proteinExistence type="predicted"/>
<dbReference type="Proteomes" id="UP001060085">
    <property type="component" value="Linkage Group LG06"/>
</dbReference>
<organism evidence="1 2">
    <name type="scientific">Catharanthus roseus</name>
    <name type="common">Madagascar periwinkle</name>
    <name type="synonym">Vinca rosea</name>
    <dbReference type="NCBI Taxonomy" id="4058"/>
    <lineage>
        <taxon>Eukaryota</taxon>
        <taxon>Viridiplantae</taxon>
        <taxon>Streptophyta</taxon>
        <taxon>Embryophyta</taxon>
        <taxon>Tracheophyta</taxon>
        <taxon>Spermatophyta</taxon>
        <taxon>Magnoliopsida</taxon>
        <taxon>eudicotyledons</taxon>
        <taxon>Gunneridae</taxon>
        <taxon>Pentapetalae</taxon>
        <taxon>asterids</taxon>
        <taxon>lamiids</taxon>
        <taxon>Gentianales</taxon>
        <taxon>Apocynaceae</taxon>
        <taxon>Rauvolfioideae</taxon>
        <taxon>Vinceae</taxon>
        <taxon>Catharanthinae</taxon>
        <taxon>Catharanthus</taxon>
    </lineage>
</organism>
<protein>
    <submittedName>
        <fullName evidence="1">Uncharacterized protein</fullName>
    </submittedName>
</protein>